<feature type="domain" description="N-acetyltransferase" evidence="1">
    <location>
        <begin position="65"/>
        <end position="214"/>
    </location>
</feature>
<keyword evidence="3" id="KW-1185">Reference proteome</keyword>
<protein>
    <recommendedName>
        <fullName evidence="1">N-acetyltransferase domain-containing protein</fullName>
    </recommendedName>
</protein>
<accession>A0A9P4KE49</accession>
<evidence type="ECO:0000313" key="2">
    <source>
        <dbReference type="EMBL" id="KAF2266930.1"/>
    </source>
</evidence>
<comment type="caution">
    <text evidence="2">The sequence shown here is derived from an EMBL/GenBank/DDBJ whole genome shotgun (WGS) entry which is preliminary data.</text>
</comment>
<dbReference type="Proteomes" id="UP000800093">
    <property type="component" value="Unassembled WGS sequence"/>
</dbReference>
<dbReference type="InterPro" id="IPR000182">
    <property type="entry name" value="GNAT_dom"/>
</dbReference>
<dbReference type="EMBL" id="ML986595">
    <property type="protein sequence ID" value="KAF2266930.1"/>
    <property type="molecule type" value="Genomic_DNA"/>
</dbReference>
<sequence>MTLRVEPAHNEDLIKIVPIIFDAYAGKHPYINAVFPNNLTEDGQEKALKRIIGIGASSETSQWEKVVDTATDQIIGAAMWLIYREKKPEAHHLDGPDGTWDSDADKEYAQQLYKSYAAEEQAFWNSNHLPLMSINAMVVLRKHQFRGAASLLMKSGLKMADEVGAACIVISTDEARWLYEKAGFVVDKHVTLPVPEKFADRPKVRFFYMHRDRRAPE</sequence>
<dbReference type="OrthoDB" id="4738875at2759"/>
<evidence type="ECO:0000259" key="1">
    <source>
        <dbReference type="PROSITE" id="PS51186"/>
    </source>
</evidence>
<dbReference type="AlphaFoldDB" id="A0A9P4KE49"/>
<dbReference type="InterPro" id="IPR052523">
    <property type="entry name" value="Trichothecene_AcTrans"/>
</dbReference>
<dbReference type="InterPro" id="IPR016181">
    <property type="entry name" value="Acyl_CoA_acyltransferase"/>
</dbReference>
<dbReference type="Gene3D" id="3.40.630.30">
    <property type="match status" value="1"/>
</dbReference>
<dbReference type="GO" id="GO:0016747">
    <property type="term" value="F:acyltransferase activity, transferring groups other than amino-acyl groups"/>
    <property type="evidence" value="ECO:0007669"/>
    <property type="project" value="InterPro"/>
</dbReference>
<dbReference type="SUPFAM" id="SSF55729">
    <property type="entry name" value="Acyl-CoA N-acyltransferases (Nat)"/>
    <property type="match status" value="1"/>
</dbReference>
<evidence type="ECO:0000313" key="3">
    <source>
        <dbReference type="Proteomes" id="UP000800093"/>
    </source>
</evidence>
<organism evidence="2 3">
    <name type="scientific">Lojkania enalia</name>
    <dbReference type="NCBI Taxonomy" id="147567"/>
    <lineage>
        <taxon>Eukaryota</taxon>
        <taxon>Fungi</taxon>
        <taxon>Dikarya</taxon>
        <taxon>Ascomycota</taxon>
        <taxon>Pezizomycotina</taxon>
        <taxon>Dothideomycetes</taxon>
        <taxon>Pleosporomycetidae</taxon>
        <taxon>Pleosporales</taxon>
        <taxon>Pleosporales incertae sedis</taxon>
        <taxon>Lojkania</taxon>
    </lineage>
</organism>
<gene>
    <name evidence="2" type="ORF">CC78DRAFT_594749</name>
</gene>
<dbReference type="PANTHER" id="PTHR42791">
    <property type="entry name" value="GNAT FAMILY ACETYLTRANSFERASE"/>
    <property type="match status" value="1"/>
</dbReference>
<dbReference type="Pfam" id="PF13673">
    <property type="entry name" value="Acetyltransf_10"/>
    <property type="match status" value="1"/>
</dbReference>
<dbReference type="PROSITE" id="PS51186">
    <property type="entry name" value="GNAT"/>
    <property type="match status" value="1"/>
</dbReference>
<name>A0A9P4KE49_9PLEO</name>
<reference evidence="3" key="1">
    <citation type="journal article" date="2020" name="Stud. Mycol.">
        <title>101 Dothideomycetes genomes: A test case for predicting lifestyles and emergence of pathogens.</title>
        <authorList>
            <person name="Haridas S."/>
            <person name="Albert R."/>
            <person name="Binder M."/>
            <person name="Bloem J."/>
            <person name="LaButti K."/>
            <person name="Salamov A."/>
            <person name="Andreopoulos B."/>
            <person name="Baker S."/>
            <person name="Barry K."/>
            <person name="Bills G."/>
            <person name="Bluhm B."/>
            <person name="Cannon C."/>
            <person name="Castanera R."/>
            <person name="Culley D."/>
            <person name="Daum C."/>
            <person name="Ezra D."/>
            <person name="Gonzalez J."/>
            <person name="Henrissat B."/>
            <person name="Kuo A."/>
            <person name="Liang C."/>
            <person name="Lipzen A."/>
            <person name="Lutzoni F."/>
            <person name="Magnuson J."/>
            <person name="Mondo S."/>
            <person name="Nolan M."/>
            <person name="Ohm R."/>
            <person name="Pangilinan J."/>
            <person name="Park H.-J."/>
            <person name="Ramirez L."/>
            <person name="Alfaro M."/>
            <person name="Sun H."/>
            <person name="Tritt A."/>
            <person name="Yoshinaga Y."/>
            <person name="Zwiers L.-H."/>
            <person name="Turgeon B."/>
            <person name="Goodwin S."/>
            <person name="Spatafora J."/>
            <person name="Crous P."/>
            <person name="Grigoriev I."/>
        </authorList>
    </citation>
    <scope>NUCLEOTIDE SEQUENCE [LARGE SCALE GENOMIC DNA]</scope>
    <source>
        <strain evidence="3">CBS 304.66</strain>
    </source>
</reference>
<dbReference type="PANTHER" id="PTHR42791:SF14">
    <property type="entry name" value="N-ACETYLTRANSFERASE DOMAIN-CONTAINING PROTEIN"/>
    <property type="match status" value="1"/>
</dbReference>
<proteinExistence type="predicted"/>